<sequence length="239" mass="24998">MTKLIMRCLLVAAVGIISACSSDNNNNQNTGTGGVVTPPPIQTKLFNVEFTNLTNAQPLSPVALVLHTEGQLWQLNQASSDALELLAEAGDNSAILAEDFVQDSVSGEGVVMPGVTRALAIEAPTSGDAYLSLATMLVNTNDAFTGFTRMDVSNMATNESVTLSIAAYDSGTEANSEAAGSIPGPADGGEGYNSVRDDVDFVARHPGVVTADDGLTTSVLNESHRFDNPVIRVTVLRIR</sequence>
<feature type="signal peptide" evidence="1">
    <location>
        <begin position="1"/>
        <end position="19"/>
    </location>
</feature>
<dbReference type="Gene3D" id="2.60.40.2130">
    <property type="entry name" value="F-spondin domain"/>
    <property type="match status" value="1"/>
</dbReference>
<keyword evidence="3" id="KW-1185">Reference proteome</keyword>
<gene>
    <name evidence="2" type="ORF">FLL46_16195</name>
</gene>
<dbReference type="InterPro" id="IPR038678">
    <property type="entry name" value="Spondin_N_sf"/>
</dbReference>
<proteinExistence type="predicted"/>
<evidence type="ECO:0000313" key="3">
    <source>
        <dbReference type="Proteomes" id="UP000315439"/>
    </source>
</evidence>
<dbReference type="RefSeq" id="WP_142932378.1">
    <property type="nucleotide sequence ID" value="NZ_ML660166.1"/>
</dbReference>
<dbReference type="EMBL" id="VIKS01000010">
    <property type="protein sequence ID" value="TQV86455.1"/>
    <property type="molecule type" value="Genomic_DNA"/>
</dbReference>
<reference evidence="2 3" key="1">
    <citation type="submission" date="2019-07" db="EMBL/GenBank/DDBJ databases">
        <title>Draft genome for Aliikangiella sp. M105.</title>
        <authorList>
            <person name="Wang G."/>
        </authorList>
    </citation>
    <scope>NUCLEOTIDE SEQUENCE [LARGE SCALE GENOMIC DNA]</scope>
    <source>
        <strain evidence="2 3">M105</strain>
    </source>
</reference>
<keyword evidence="1" id="KW-0732">Signal</keyword>
<dbReference type="AlphaFoldDB" id="A0A545UAF6"/>
<evidence type="ECO:0000313" key="2">
    <source>
        <dbReference type="EMBL" id="TQV86455.1"/>
    </source>
</evidence>
<evidence type="ECO:0000256" key="1">
    <source>
        <dbReference type="SAM" id="SignalP"/>
    </source>
</evidence>
<comment type="caution">
    <text evidence="2">The sequence shown here is derived from an EMBL/GenBank/DDBJ whole genome shotgun (WGS) entry which is preliminary data.</text>
</comment>
<accession>A0A545UAF6</accession>
<name>A0A545UAF6_9GAMM</name>
<dbReference type="NCBIfam" id="NF038123">
    <property type="entry name" value="NF038123_dom"/>
    <property type="match status" value="1"/>
</dbReference>
<dbReference type="OrthoDB" id="5188840at2"/>
<dbReference type="Proteomes" id="UP000315439">
    <property type="component" value="Unassembled WGS sequence"/>
</dbReference>
<organism evidence="2 3">
    <name type="scientific">Aliikangiella coralliicola</name>
    <dbReference type="NCBI Taxonomy" id="2592383"/>
    <lineage>
        <taxon>Bacteria</taxon>
        <taxon>Pseudomonadati</taxon>
        <taxon>Pseudomonadota</taxon>
        <taxon>Gammaproteobacteria</taxon>
        <taxon>Oceanospirillales</taxon>
        <taxon>Pleioneaceae</taxon>
        <taxon>Aliikangiella</taxon>
    </lineage>
</organism>
<feature type="chain" id="PRO_5021919370" evidence="1">
    <location>
        <begin position="20"/>
        <end position="239"/>
    </location>
</feature>
<dbReference type="PROSITE" id="PS51257">
    <property type="entry name" value="PROKAR_LIPOPROTEIN"/>
    <property type="match status" value="1"/>
</dbReference>
<dbReference type="InterPro" id="IPR009465">
    <property type="entry name" value="Spondin_N"/>
</dbReference>
<protein>
    <submittedName>
        <fullName evidence="2">Uncharacterized protein</fullName>
    </submittedName>
</protein>